<feature type="domain" description="YdbS-like PH" evidence="2">
    <location>
        <begin position="74"/>
        <end position="149"/>
    </location>
</feature>
<sequence>MSGDLFSPAGVTFKPISRKYINSQFVVLFIWVAIMLIGCAVAPLASGNPWLWLLEIGPLVLLVWQMWLIPRQVKSWGYAEGEKNLYIRRGIMFKKMWAVPYGRMQFVDVQQGPLDRAFGLARVSLKTASMESNADIPGLPRDEADRIRTVLTERGEALRAGL</sequence>
<reference evidence="3 4" key="1">
    <citation type="submission" date="2019-08" db="EMBL/GenBank/DDBJ databases">
        <title>In-depth cultivation of the pig gut microbiome towards novel bacterial diversity and tailored functional studies.</title>
        <authorList>
            <person name="Wylensek D."/>
            <person name="Hitch T.C.A."/>
            <person name="Clavel T."/>
        </authorList>
    </citation>
    <scope>NUCLEOTIDE SEQUENCE [LARGE SCALE GENOMIC DNA]</scope>
    <source>
        <strain evidence="3 4">RF-GAM-744-WT-7</strain>
    </source>
</reference>
<feature type="transmembrane region" description="Helical" evidence="1">
    <location>
        <begin position="25"/>
        <end position="44"/>
    </location>
</feature>
<evidence type="ECO:0000313" key="4">
    <source>
        <dbReference type="Proteomes" id="UP000442535"/>
    </source>
</evidence>
<keyword evidence="1" id="KW-1133">Transmembrane helix</keyword>
<organism evidence="3 4">
    <name type="scientific">Mobiluncus porci</name>
    <dbReference type="NCBI Taxonomy" id="2652278"/>
    <lineage>
        <taxon>Bacteria</taxon>
        <taxon>Bacillati</taxon>
        <taxon>Actinomycetota</taxon>
        <taxon>Actinomycetes</taxon>
        <taxon>Actinomycetales</taxon>
        <taxon>Actinomycetaceae</taxon>
        <taxon>Mobiluncus</taxon>
    </lineage>
</organism>
<evidence type="ECO:0000256" key="1">
    <source>
        <dbReference type="SAM" id="Phobius"/>
    </source>
</evidence>
<comment type="caution">
    <text evidence="3">The sequence shown here is derived from an EMBL/GenBank/DDBJ whole genome shotgun (WGS) entry which is preliminary data.</text>
</comment>
<evidence type="ECO:0000313" key="3">
    <source>
        <dbReference type="EMBL" id="MST49701.1"/>
    </source>
</evidence>
<dbReference type="PANTHER" id="PTHR34473">
    <property type="entry name" value="UPF0699 TRANSMEMBRANE PROTEIN YDBS"/>
    <property type="match status" value="1"/>
</dbReference>
<keyword evidence="1" id="KW-0812">Transmembrane</keyword>
<gene>
    <name evidence="3" type="ORF">FYJ63_05550</name>
</gene>
<dbReference type="Proteomes" id="UP000442535">
    <property type="component" value="Unassembled WGS sequence"/>
</dbReference>
<dbReference type="InterPro" id="IPR005182">
    <property type="entry name" value="YdbS-like_PH"/>
</dbReference>
<dbReference type="EMBL" id="VUMY01000008">
    <property type="protein sequence ID" value="MST49701.1"/>
    <property type="molecule type" value="Genomic_DNA"/>
</dbReference>
<keyword evidence="4" id="KW-1185">Reference proteome</keyword>
<protein>
    <submittedName>
        <fullName evidence="3">PH domain-containing protein</fullName>
    </submittedName>
</protein>
<accession>A0A7K0K2J4</accession>
<keyword evidence="1" id="KW-0472">Membrane</keyword>
<dbReference type="PANTHER" id="PTHR34473:SF3">
    <property type="entry name" value="TRANSMEMBRANE PROTEIN-RELATED"/>
    <property type="match status" value="1"/>
</dbReference>
<proteinExistence type="predicted"/>
<evidence type="ECO:0000259" key="2">
    <source>
        <dbReference type="Pfam" id="PF03703"/>
    </source>
</evidence>
<dbReference type="Pfam" id="PF03703">
    <property type="entry name" value="bPH_2"/>
    <property type="match status" value="1"/>
</dbReference>
<dbReference type="RefSeq" id="WP_154544615.1">
    <property type="nucleotide sequence ID" value="NZ_VUMY01000008.1"/>
</dbReference>
<feature type="transmembrane region" description="Helical" evidence="1">
    <location>
        <begin position="50"/>
        <end position="69"/>
    </location>
</feature>
<dbReference type="AlphaFoldDB" id="A0A7K0K2J4"/>
<name>A0A7K0K2J4_9ACTO</name>